<keyword evidence="1" id="KW-0812">Transmembrane</keyword>
<feature type="non-terminal residue" evidence="2">
    <location>
        <position position="265"/>
    </location>
</feature>
<reference evidence="2" key="1">
    <citation type="submission" date="2018-05" db="EMBL/GenBank/DDBJ databases">
        <authorList>
            <person name="Lanie J.A."/>
            <person name="Ng W.-L."/>
            <person name="Kazmierczak K.M."/>
            <person name="Andrzejewski T.M."/>
            <person name="Davidsen T.M."/>
            <person name="Wayne K.J."/>
            <person name="Tettelin H."/>
            <person name="Glass J.I."/>
            <person name="Rusch D."/>
            <person name="Podicherti R."/>
            <person name="Tsui H.-C.T."/>
            <person name="Winkler M.E."/>
        </authorList>
    </citation>
    <scope>NUCLEOTIDE SEQUENCE</scope>
</reference>
<evidence type="ECO:0000313" key="2">
    <source>
        <dbReference type="EMBL" id="SVD50949.1"/>
    </source>
</evidence>
<sequence>MRELLLNWLLLSGLLYSVDLSVEIIPDTAFVGSLIELQVNVENLQSTEVPIFNDIEGSKEEFTVVDKILTPSSISYFLQFWKVGLIIIPSISVDIKKNNNDVIRIQTSKISVNILSNISTSSNEIRSIKPMKELKLNSTLKLGLLIVLIIAGLAAGGYLWNSKTNLNNLNDLKGSFKISALNESIKKIEDLELPSKINSETAENYYLKLSEICRLFFNEIFYIKATEMTSRELTEHFALIGIESELVNSWNKVSQMADKAKYANY</sequence>
<organism evidence="2">
    <name type="scientific">marine metagenome</name>
    <dbReference type="NCBI Taxonomy" id="408172"/>
    <lineage>
        <taxon>unclassified sequences</taxon>
        <taxon>metagenomes</taxon>
        <taxon>ecological metagenomes</taxon>
    </lineage>
</organism>
<gene>
    <name evidence="2" type="ORF">METZ01_LOCUS403803</name>
</gene>
<proteinExistence type="predicted"/>
<evidence type="ECO:0000256" key="1">
    <source>
        <dbReference type="SAM" id="Phobius"/>
    </source>
</evidence>
<dbReference type="EMBL" id="UINC01155220">
    <property type="protein sequence ID" value="SVD50949.1"/>
    <property type="molecule type" value="Genomic_DNA"/>
</dbReference>
<feature type="transmembrane region" description="Helical" evidence="1">
    <location>
        <begin position="139"/>
        <end position="160"/>
    </location>
</feature>
<accession>A0A382VWS4</accession>
<keyword evidence="1" id="KW-0472">Membrane</keyword>
<protein>
    <recommendedName>
        <fullName evidence="3">DUF4381 domain-containing protein</fullName>
    </recommendedName>
</protein>
<name>A0A382VWS4_9ZZZZ</name>
<dbReference type="AlphaFoldDB" id="A0A382VWS4"/>
<keyword evidence="1" id="KW-1133">Transmembrane helix</keyword>
<evidence type="ECO:0008006" key="3">
    <source>
        <dbReference type="Google" id="ProtNLM"/>
    </source>
</evidence>